<dbReference type="Pfam" id="PF02213">
    <property type="entry name" value="GYF"/>
    <property type="match status" value="1"/>
</dbReference>
<name>A0AAN4YXH0_9BILA</name>
<dbReference type="Proteomes" id="UP001328107">
    <property type="component" value="Unassembled WGS sequence"/>
</dbReference>
<dbReference type="EMBL" id="BTRK01000001">
    <property type="protein sequence ID" value="GMR30278.1"/>
    <property type="molecule type" value="Genomic_DNA"/>
</dbReference>
<comment type="caution">
    <text evidence="2">The sequence shown here is derived from an EMBL/GenBank/DDBJ whole genome shotgun (WGS) entry which is preliminary data.</text>
</comment>
<reference evidence="3" key="1">
    <citation type="submission" date="2022-10" db="EMBL/GenBank/DDBJ databases">
        <title>Genome assembly of Pristionchus species.</title>
        <authorList>
            <person name="Yoshida K."/>
            <person name="Sommer R.J."/>
        </authorList>
    </citation>
    <scope>NUCLEOTIDE SEQUENCE [LARGE SCALE GENOMIC DNA]</scope>
    <source>
        <strain evidence="3">RS5460</strain>
    </source>
</reference>
<dbReference type="SUPFAM" id="SSF55277">
    <property type="entry name" value="GYF domain"/>
    <property type="match status" value="1"/>
</dbReference>
<dbReference type="AlphaFoldDB" id="A0AAN4YXH0"/>
<proteinExistence type="predicted"/>
<protein>
    <recommendedName>
        <fullName evidence="1">GYF domain-containing protein</fullName>
    </recommendedName>
</protein>
<evidence type="ECO:0000313" key="3">
    <source>
        <dbReference type="Proteomes" id="UP001328107"/>
    </source>
</evidence>
<dbReference type="PROSITE" id="PS50829">
    <property type="entry name" value="GYF"/>
    <property type="match status" value="1"/>
</dbReference>
<keyword evidence="3" id="KW-1185">Reference proteome</keyword>
<dbReference type="InterPro" id="IPR003169">
    <property type="entry name" value="GYF"/>
</dbReference>
<evidence type="ECO:0000313" key="2">
    <source>
        <dbReference type="EMBL" id="GMR30278.1"/>
    </source>
</evidence>
<evidence type="ECO:0000259" key="1">
    <source>
        <dbReference type="PROSITE" id="PS50829"/>
    </source>
</evidence>
<accession>A0AAN4YXH0</accession>
<feature type="domain" description="GYF" evidence="1">
    <location>
        <begin position="6"/>
        <end position="61"/>
    </location>
</feature>
<feature type="non-terminal residue" evidence="2">
    <location>
        <position position="112"/>
    </location>
</feature>
<sequence length="112" mass="12983">SENLSTLSIFFKDNQNELKGPFTERKVQEWYRKKLFEGSFAFCFMKHGEKPQGGTLFHTLDELCSRNGIGSPFSLPSDVVPPEKKRAQAVKRVHCIEEEMRSLRVKCDEVMR</sequence>
<dbReference type="Gene3D" id="3.30.1490.40">
    <property type="match status" value="1"/>
</dbReference>
<feature type="non-terminal residue" evidence="2">
    <location>
        <position position="1"/>
    </location>
</feature>
<dbReference type="InterPro" id="IPR035445">
    <property type="entry name" value="GYF-like_dom_sf"/>
</dbReference>
<organism evidence="2 3">
    <name type="scientific">Pristionchus mayeri</name>
    <dbReference type="NCBI Taxonomy" id="1317129"/>
    <lineage>
        <taxon>Eukaryota</taxon>
        <taxon>Metazoa</taxon>
        <taxon>Ecdysozoa</taxon>
        <taxon>Nematoda</taxon>
        <taxon>Chromadorea</taxon>
        <taxon>Rhabditida</taxon>
        <taxon>Rhabditina</taxon>
        <taxon>Diplogasteromorpha</taxon>
        <taxon>Diplogasteroidea</taxon>
        <taxon>Neodiplogasteridae</taxon>
        <taxon>Pristionchus</taxon>
    </lineage>
</organism>
<gene>
    <name evidence="2" type="ORF">PMAYCL1PPCAC_00473</name>
</gene>